<dbReference type="Pfam" id="PF18758">
    <property type="entry name" value="KDZ"/>
    <property type="match status" value="1"/>
</dbReference>
<dbReference type="AlphaFoldDB" id="S2J9F4"/>
<name>S2J9F4_MUCC1</name>
<dbReference type="InterPro" id="IPR040521">
    <property type="entry name" value="KDZ"/>
</dbReference>
<dbReference type="EMBL" id="KE124022">
    <property type="protein sequence ID" value="EPB85067.1"/>
    <property type="molecule type" value="Genomic_DNA"/>
</dbReference>
<dbReference type="STRING" id="1220926.S2J9F4"/>
<keyword evidence="2" id="KW-1185">Reference proteome</keyword>
<proteinExistence type="predicted"/>
<dbReference type="OMA" id="YGHEYES"/>
<gene>
    <name evidence="1" type="ORF">HMPREF1544_08197</name>
</gene>
<evidence type="ECO:0000313" key="1">
    <source>
        <dbReference type="EMBL" id="EPB85067.1"/>
    </source>
</evidence>
<dbReference type="InParanoid" id="S2J9F4"/>
<reference evidence="2" key="1">
    <citation type="submission" date="2013-05" db="EMBL/GenBank/DDBJ databases">
        <title>The Genome sequence of Mucor circinelloides f. circinelloides 1006PhL.</title>
        <authorList>
            <consortium name="The Broad Institute Genomics Platform"/>
            <person name="Cuomo C."/>
            <person name="Earl A."/>
            <person name="Findley K."/>
            <person name="Lee S.C."/>
            <person name="Walker B."/>
            <person name="Young S."/>
            <person name="Zeng Q."/>
            <person name="Gargeya S."/>
            <person name="Fitzgerald M."/>
            <person name="Haas B."/>
            <person name="Abouelleil A."/>
            <person name="Allen A.W."/>
            <person name="Alvarado L."/>
            <person name="Arachchi H.M."/>
            <person name="Berlin A.M."/>
            <person name="Chapman S.B."/>
            <person name="Gainer-Dewar J."/>
            <person name="Goldberg J."/>
            <person name="Griggs A."/>
            <person name="Gujja S."/>
            <person name="Hansen M."/>
            <person name="Howarth C."/>
            <person name="Imamovic A."/>
            <person name="Ireland A."/>
            <person name="Larimer J."/>
            <person name="McCowan C."/>
            <person name="Murphy C."/>
            <person name="Pearson M."/>
            <person name="Poon T.W."/>
            <person name="Priest M."/>
            <person name="Roberts A."/>
            <person name="Saif S."/>
            <person name="Shea T."/>
            <person name="Sisk P."/>
            <person name="Sykes S."/>
            <person name="Wortman J."/>
            <person name="Nusbaum C."/>
            <person name="Birren B."/>
        </authorList>
    </citation>
    <scope>NUCLEOTIDE SEQUENCE [LARGE SCALE GENOMIC DNA]</scope>
    <source>
        <strain evidence="2">1006PhL</strain>
    </source>
</reference>
<protein>
    <recommendedName>
        <fullName evidence="3">CxC1-like cysteine cluster associated with KDZ transposases domain-containing protein</fullName>
    </recommendedName>
</protein>
<organism evidence="1 2">
    <name type="scientific">Mucor circinelloides f. circinelloides (strain 1006PhL)</name>
    <name type="common">Mucormycosis agent</name>
    <name type="synonym">Calyptromyces circinelloides</name>
    <dbReference type="NCBI Taxonomy" id="1220926"/>
    <lineage>
        <taxon>Eukaryota</taxon>
        <taxon>Fungi</taxon>
        <taxon>Fungi incertae sedis</taxon>
        <taxon>Mucoromycota</taxon>
        <taxon>Mucoromycotina</taxon>
        <taxon>Mucoromycetes</taxon>
        <taxon>Mucorales</taxon>
        <taxon>Mucorineae</taxon>
        <taxon>Mucoraceae</taxon>
        <taxon>Mucor</taxon>
    </lineage>
</organism>
<dbReference type="VEuPathDB" id="FungiDB:HMPREF1544_08197"/>
<dbReference type="OrthoDB" id="2225633at2759"/>
<sequence>MAKRRLKNGELFASIKRKEARCRALRRIDEDHDCDYDYGHEYESVEFADAQDENAKRERRDFWRDNTGLLKKAFLDSFNLFCQPAEHLNSLDEQMKELPSCECIKSTHQVTVCMLFGQFEAVVEYCQEHRSLLRTTLMLLQVLPSATQSPKSAIHFSVFEFAVFAKLDGYMSNHAIAKVLSNYNMQKHRYNYKPIAANLFNNMFTIYRNLKRHALEILEGDLEVDLRVSCDGCKISNTKYSPRKEIVMDGNFSLKRKANGKIQEYREGFLAPTKAEIRMHGSKKEVDRFDRKSNELDVKEEACLVDEADSNFTAGSRNSRKKGDRFDENGVFAVSCARHGCVERIFDIYQGEG</sequence>
<evidence type="ECO:0000313" key="2">
    <source>
        <dbReference type="Proteomes" id="UP000014254"/>
    </source>
</evidence>
<accession>S2J9F4</accession>
<evidence type="ECO:0008006" key="3">
    <source>
        <dbReference type="Google" id="ProtNLM"/>
    </source>
</evidence>
<dbReference type="Proteomes" id="UP000014254">
    <property type="component" value="Unassembled WGS sequence"/>
</dbReference>